<dbReference type="FunFam" id="1.20.1250.20:FF:000095">
    <property type="entry name" value="Alpha-ketoglutarate permease"/>
    <property type="match status" value="1"/>
</dbReference>
<comment type="function">
    <text evidence="10">Uptake of alpha-ketoglutarate across the boundary membrane with the concomitant import of a cation (symport system).</text>
</comment>
<dbReference type="AlphaFoldDB" id="A0A3A9JA26"/>
<feature type="transmembrane region" description="Helical" evidence="12">
    <location>
        <begin position="196"/>
        <end position="215"/>
    </location>
</feature>
<dbReference type="FunCoup" id="A0A3A9JA26">
    <property type="interactions" value="10"/>
</dbReference>
<feature type="transmembrane region" description="Helical" evidence="12">
    <location>
        <begin position="369"/>
        <end position="390"/>
    </location>
</feature>
<organism evidence="14 17">
    <name type="scientific">Teichococcus wenyumeiae</name>
    <dbReference type="NCBI Taxonomy" id="2478470"/>
    <lineage>
        <taxon>Bacteria</taxon>
        <taxon>Pseudomonadati</taxon>
        <taxon>Pseudomonadota</taxon>
        <taxon>Alphaproteobacteria</taxon>
        <taxon>Acetobacterales</taxon>
        <taxon>Roseomonadaceae</taxon>
        <taxon>Roseomonas</taxon>
    </lineage>
</organism>
<dbReference type="PROSITE" id="PS00216">
    <property type="entry name" value="SUGAR_TRANSPORT_1"/>
    <property type="match status" value="1"/>
</dbReference>
<comment type="caution">
    <text evidence="14">The sequence shown here is derived from an EMBL/GenBank/DDBJ whole genome shotgun (WGS) entry which is preliminary data.</text>
</comment>
<dbReference type="InterPro" id="IPR005828">
    <property type="entry name" value="MFS_sugar_transport-like"/>
</dbReference>
<evidence type="ECO:0000313" key="16">
    <source>
        <dbReference type="Proteomes" id="UP000274097"/>
    </source>
</evidence>
<dbReference type="SUPFAM" id="SSF103473">
    <property type="entry name" value="MFS general substrate transporter"/>
    <property type="match status" value="1"/>
</dbReference>
<keyword evidence="7" id="KW-0769">Symport</keyword>
<feature type="transmembrane region" description="Helical" evidence="12">
    <location>
        <begin position="59"/>
        <end position="80"/>
    </location>
</feature>
<keyword evidence="6 12" id="KW-0812">Transmembrane</keyword>
<feature type="transmembrane region" description="Helical" evidence="12">
    <location>
        <begin position="307"/>
        <end position="328"/>
    </location>
</feature>
<evidence type="ECO:0000256" key="9">
    <source>
        <dbReference type="ARBA" id="ARBA00023136"/>
    </source>
</evidence>
<dbReference type="InterPro" id="IPR020846">
    <property type="entry name" value="MFS_dom"/>
</dbReference>
<evidence type="ECO:0000256" key="10">
    <source>
        <dbReference type="ARBA" id="ARBA00058957"/>
    </source>
</evidence>
<dbReference type="InterPro" id="IPR005829">
    <property type="entry name" value="Sugar_transporter_CS"/>
</dbReference>
<protein>
    <recommendedName>
        <fullName evidence="11">Alpha-ketoglutarate permease</fullName>
    </recommendedName>
</protein>
<keyword evidence="16" id="KW-1185">Reference proteome</keyword>
<gene>
    <name evidence="14" type="ORF">D6Z83_24325</name>
    <name evidence="15" type="ORF">EBE87_21315</name>
</gene>
<evidence type="ECO:0000256" key="6">
    <source>
        <dbReference type="ARBA" id="ARBA00022692"/>
    </source>
</evidence>
<dbReference type="GO" id="GO:0005886">
    <property type="term" value="C:plasma membrane"/>
    <property type="evidence" value="ECO:0007669"/>
    <property type="project" value="UniProtKB-SubCell"/>
</dbReference>
<keyword evidence="9 12" id="KW-0472">Membrane</keyword>
<keyword evidence="8 12" id="KW-1133">Transmembrane helix</keyword>
<evidence type="ECO:0000313" key="14">
    <source>
        <dbReference type="EMBL" id="RKK01563.1"/>
    </source>
</evidence>
<dbReference type="PANTHER" id="PTHR43528:SF1">
    <property type="entry name" value="ALPHA-KETOGLUTARATE PERMEASE"/>
    <property type="match status" value="1"/>
</dbReference>
<accession>A0A3A9JA26</accession>
<evidence type="ECO:0000256" key="3">
    <source>
        <dbReference type="ARBA" id="ARBA00022448"/>
    </source>
</evidence>
<dbReference type="InterPro" id="IPR036259">
    <property type="entry name" value="MFS_trans_sf"/>
</dbReference>
<evidence type="ECO:0000256" key="8">
    <source>
        <dbReference type="ARBA" id="ARBA00022989"/>
    </source>
</evidence>
<keyword evidence="5" id="KW-0997">Cell inner membrane</keyword>
<feature type="transmembrane region" description="Helical" evidence="12">
    <location>
        <begin position="242"/>
        <end position="260"/>
    </location>
</feature>
<evidence type="ECO:0000256" key="11">
    <source>
        <dbReference type="ARBA" id="ARBA00069296"/>
    </source>
</evidence>
<feature type="domain" description="Major facilitator superfamily (MFS) profile" evidence="13">
    <location>
        <begin position="20"/>
        <end position="424"/>
    </location>
</feature>
<evidence type="ECO:0000313" key="15">
    <source>
        <dbReference type="EMBL" id="RMI19166.1"/>
    </source>
</evidence>
<dbReference type="PANTHER" id="PTHR43528">
    <property type="entry name" value="ALPHA-KETOGLUTARATE PERMEASE"/>
    <property type="match status" value="1"/>
</dbReference>
<dbReference type="EMBL" id="RFLX01000023">
    <property type="protein sequence ID" value="RMI19166.1"/>
    <property type="molecule type" value="Genomic_DNA"/>
</dbReference>
<feature type="transmembrane region" description="Helical" evidence="12">
    <location>
        <begin position="116"/>
        <end position="136"/>
    </location>
</feature>
<comment type="similarity">
    <text evidence="2">Belongs to the major facilitator superfamily. Metabolite:H+ Symporter (MHS) family (TC 2.A.1.6) family.</text>
</comment>
<evidence type="ECO:0000259" key="13">
    <source>
        <dbReference type="PROSITE" id="PS50850"/>
    </source>
</evidence>
<dbReference type="Pfam" id="PF00083">
    <property type="entry name" value="Sugar_tr"/>
    <property type="match status" value="2"/>
</dbReference>
<comment type="subcellular location">
    <subcellularLocation>
        <location evidence="1">Cell inner membrane</location>
        <topology evidence="1">Multi-pass membrane protein</topology>
    </subcellularLocation>
</comment>
<dbReference type="CDD" id="cd17367">
    <property type="entry name" value="MFS_KgtP"/>
    <property type="match status" value="1"/>
</dbReference>
<keyword evidence="3" id="KW-0813">Transport</keyword>
<proteinExistence type="inferred from homology"/>
<dbReference type="Gene3D" id="1.20.1250.20">
    <property type="entry name" value="MFS general substrate transporter like domains"/>
    <property type="match status" value="2"/>
</dbReference>
<dbReference type="RefSeq" id="WP_120640752.1">
    <property type="nucleotide sequence ID" value="NZ_RAQU01000250.1"/>
</dbReference>
<dbReference type="EMBL" id="RAQU01000250">
    <property type="protein sequence ID" value="RKK01563.1"/>
    <property type="molecule type" value="Genomic_DNA"/>
</dbReference>
<dbReference type="Proteomes" id="UP000274097">
    <property type="component" value="Unassembled WGS sequence"/>
</dbReference>
<feature type="transmembrane region" description="Helical" evidence="12">
    <location>
        <begin position="402"/>
        <end position="420"/>
    </location>
</feature>
<dbReference type="Proteomes" id="UP000278036">
    <property type="component" value="Unassembled WGS sequence"/>
</dbReference>
<dbReference type="GO" id="GO:0015293">
    <property type="term" value="F:symporter activity"/>
    <property type="evidence" value="ECO:0007669"/>
    <property type="project" value="UniProtKB-KW"/>
</dbReference>
<evidence type="ECO:0000256" key="7">
    <source>
        <dbReference type="ARBA" id="ARBA00022847"/>
    </source>
</evidence>
<dbReference type="NCBIfam" id="NF007710">
    <property type="entry name" value="PRK10406.1"/>
    <property type="match status" value="1"/>
</dbReference>
<evidence type="ECO:0000256" key="12">
    <source>
        <dbReference type="SAM" id="Phobius"/>
    </source>
</evidence>
<feature type="transmembrane region" description="Helical" evidence="12">
    <location>
        <begin position="334"/>
        <end position="357"/>
    </location>
</feature>
<sequence>MAMAPAEVRDPHDTRKRVMAIVGGSSGNLVEWYDFYVYAATALYFAPAFFPKGDPTVQLLNTAAIFAVGFLMRPIGGWLFGRIADRQGRKTSMVISVLMMCFGSLMIAVLPTYESIGLAAPALLLLARLIQGLSVGGEYGTSATYMSEVALARHRGFFASFQYVTLIGGQLLALLVVVVLQAIYTGDEIRAWAWRIPFFIGAGTAIIAMFLRRALHETTTAKERSSEGAGTIALLLKHPKPLLQVIGLTAGGSLAFYTYTTYMQKFLVNSAGFTVERASVTMAVVLFCYMCLQPAIGALSDRIGRRACLIVFAVGTAVLTVPLLSLLGTVTTSLGAFAVIFGALFIVSFYTAISGVVKAELFPPQIRALGVGLGYAIANSLFGGSAEYVALWLKSVGMENSFFWYVSAFAVVALVSVLTMKDTRLHGHLDHPDALKRPV</sequence>
<evidence type="ECO:0000256" key="1">
    <source>
        <dbReference type="ARBA" id="ARBA00004429"/>
    </source>
</evidence>
<evidence type="ECO:0000313" key="17">
    <source>
        <dbReference type="Proteomes" id="UP000278036"/>
    </source>
</evidence>
<dbReference type="PROSITE" id="PS50850">
    <property type="entry name" value="MFS"/>
    <property type="match status" value="1"/>
</dbReference>
<evidence type="ECO:0000256" key="4">
    <source>
        <dbReference type="ARBA" id="ARBA00022475"/>
    </source>
</evidence>
<dbReference type="InParanoid" id="A0A3A9JA26"/>
<feature type="transmembrane region" description="Helical" evidence="12">
    <location>
        <begin position="92"/>
        <end position="110"/>
    </location>
</feature>
<name>A0A3A9JA26_9PROT</name>
<dbReference type="InterPro" id="IPR051084">
    <property type="entry name" value="H+-coupled_symporters"/>
</dbReference>
<evidence type="ECO:0000256" key="5">
    <source>
        <dbReference type="ARBA" id="ARBA00022519"/>
    </source>
</evidence>
<dbReference type="OrthoDB" id="9783227at2"/>
<feature type="transmembrane region" description="Helical" evidence="12">
    <location>
        <begin position="280"/>
        <end position="300"/>
    </location>
</feature>
<keyword evidence="4" id="KW-1003">Cell membrane</keyword>
<evidence type="ECO:0000256" key="2">
    <source>
        <dbReference type="ARBA" id="ARBA00008240"/>
    </source>
</evidence>
<reference evidence="14 17" key="1">
    <citation type="submission" date="2018-09" db="EMBL/GenBank/DDBJ databases">
        <title>Roseomonas sp. nov., isolated from feces of Tibetan antelopes in the Qinghai-Tibet plateau, China.</title>
        <authorList>
            <person name="Tian Z."/>
        </authorList>
    </citation>
    <scope>NUCLEOTIDE SEQUENCE [LARGE SCALE GENOMIC DNA]</scope>
    <source>
        <strain evidence="15 16">Z23</strain>
        <strain evidence="14 17">Z24</strain>
    </source>
</reference>
<dbReference type="PROSITE" id="PS00217">
    <property type="entry name" value="SUGAR_TRANSPORT_2"/>
    <property type="match status" value="1"/>
</dbReference>
<feature type="transmembrane region" description="Helical" evidence="12">
    <location>
        <begin position="157"/>
        <end position="184"/>
    </location>
</feature>